<dbReference type="InterPro" id="IPR018946">
    <property type="entry name" value="PhoD-like_MPP"/>
</dbReference>
<evidence type="ECO:0000313" key="4">
    <source>
        <dbReference type="Proteomes" id="UP000192342"/>
    </source>
</evidence>
<dbReference type="EMBL" id="AQQV01000002">
    <property type="protein sequence ID" value="ORE87165.1"/>
    <property type="molecule type" value="Genomic_DNA"/>
</dbReference>
<dbReference type="Pfam" id="PF16655">
    <property type="entry name" value="PhoD_N"/>
    <property type="match status" value="1"/>
</dbReference>
<feature type="domain" description="Phospholipase D N-terminal" evidence="2">
    <location>
        <begin position="59"/>
        <end position="148"/>
    </location>
</feature>
<dbReference type="PROSITE" id="PS51318">
    <property type="entry name" value="TAT"/>
    <property type="match status" value="1"/>
</dbReference>
<name>A0A1Y1SDT1_9GAMM</name>
<dbReference type="PANTHER" id="PTHR43606:SF2">
    <property type="entry name" value="ALKALINE PHOSPHATASE FAMILY PROTEIN (AFU_ORTHOLOGUE AFUA_5G03860)"/>
    <property type="match status" value="1"/>
</dbReference>
<proteinExistence type="predicted"/>
<evidence type="ECO:0008006" key="5">
    <source>
        <dbReference type="Google" id="ProtNLM"/>
    </source>
</evidence>
<gene>
    <name evidence="3" type="ORF">ATO7_08997</name>
</gene>
<accession>A0A1Y1SDT1</accession>
<keyword evidence="4" id="KW-1185">Reference proteome</keyword>
<dbReference type="InterPro" id="IPR052900">
    <property type="entry name" value="Phospholipid_Metab_Enz"/>
</dbReference>
<dbReference type="Gene3D" id="3.60.21.70">
    <property type="entry name" value="PhoD-like phosphatase"/>
    <property type="match status" value="1"/>
</dbReference>
<evidence type="ECO:0000259" key="1">
    <source>
        <dbReference type="Pfam" id="PF09423"/>
    </source>
</evidence>
<dbReference type="AlphaFoldDB" id="A0A1Y1SDT1"/>
<dbReference type="InterPro" id="IPR006311">
    <property type="entry name" value="TAT_signal"/>
</dbReference>
<dbReference type="PANTHER" id="PTHR43606">
    <property type="entry name" value="PHOSPHATASE, PUTATIVE (AFU_ORTHOLOGUE AFUA_6G08710)-RELATED"/>
    <property type="match status" value="1"/>
</dbReference>
<feature type="domain" description="PhoD-like phosphatase metallophosphatase" evidence="1">
    <location>
        <begin position="161"/>
        <end position="500"/>
    </location>
</feature>
<dbReference type="RefSeq" id="WP_083561357.1">
    <property type="nucleotide sequence ID" value="NZ_AQQV01000002.1"/>
</dbReference>
<dbReference type="SUPFAM" id="SSF56300">
    <property type="entry name" value="Metallo-dependent phosphatases"/>
    <property type="match status" value="1"/>
</dbReference>
<evidence type="ECO:0000259" key="2">
    <source>
        <dbReference type="Pfam" id="PF16655"/>
    </source>
</evidence>
<dbReference type="InterPro" id="IPR038607">
    <property type="entry name" value="PhoD-like_sf"/>
</dbReference>
<comment type="caution">
    <text evidence="3">The sequence shown here is derived from an EMBL/GenBank/DDBJ whole genome shotgun (WGS) entry which is preliminary data.</text>
</comment>
<sequence length="532" mass="59535">MGKARRNRSQASGLDRRSVLKGLATLGAAPALSACGEAGRQLSGPAPQVDADVAVSFIHGVASGDPWDDSVVLWTRITPAEDTDEIPVAWEIARDEAMTDIVGSGVFVTDAGRDYTVKVVATQLEPWTRYWYRFRCGEVVSMLGRTKTAPRAELALDQLRFAFSSCAWYSMGYFNAYRGIAERDDLDVVFTLGDYIYEYGGDELLSTPFALGRYMAPGHEIVSLQDYRTRHALYKTDPDLQAAHAAHPWICTWDDHESTNNSYADGADNHTEGEEGSWTERKRTAMQVYFEWLPVREEYNPNTHPDAFLYRRLQYGDLVEFFVLESRLEGRSVQAENAEEAADPQRYMISPQQEQWLIGGMRESTARWKVVAQQTMMSQLFIAPGVPYGYDAWDGYVAQRNRLFEAFAEIDDVVVITGDIHTSFCNELTVDPRDMAYQPGVSGSVGVEFVCPSISSQGLPLVVVNVLQLYNRHMRQAVGDLEIGHGYVVMTATPQRCEAAYRYMVSVRTPLKLELPGPVWGVNSGEKTLTRS</sequence>
<dbReference type="InterPro" id="IPR032093">
    <property type="entry name" value="PhoD_N"/>
</dbReference>
<dbReference type="Pfam" id="PF09423">
    <property type="entry name" value="PhoD"/>
    <property type="match status" value="1"/>
</dbReference>
<organism evidence="3 4">
    <name type="scientific">Oceanococcus atlanticus</name>
    <dbReference type="NCBI Taxonomy" id="1317117"/>
    <lineage>
        <taxon>Bacteria</taxon>
        <taxon>Pseudomonadati</taxon>
        <taxon>Pseudomonadota</taxon>
        <taxon>Gammaproteobacteria</taxon>
        <taxon>Chromatiales</taxon>
        <taxon>Oceanococcaceae</taxon>
        <taxon>Oceanococcus</taxon>
    </lineage>
</organism>
<dbReference type="STRING" id="1317117.ATO7_08997"/>
<dbReference type="Proteomes" id="UP000192342">
    <property type="component" value="Unassembled WGS sequence"/>
</dbReference>
<protein>
    <recommendedName>
        <fullName evidence="5">Alkaline phosphatase</fullName>
    </recommendedName>
</protein>
<dbReference type="PROSITE" id="PS51257">
    <property type="entry name" value="PROKAR_LIPOPROTEIN"/>
    <property type="match status" value="1"/>
</dbReference>
<dbReference type="OrthoDB" id="327733at2"/>
<dbReference type="CDD" id="cd07389">
    <property type="entry name" value="MPP_PhoD"/>
    <property type="match status" value="1"/>
</dbReference>
<dbReference type="Gene3D" id="2.60.40.380">
    <property type="entry name" value="Purple acid phosphatase-like, N-terminal"/>
    <property type="match status" value="1"/>
</dbReference>
<reference evidence="3 4" key="1">
    <citation type="submission" date="2013-04" db="EMBL/GenBank/DDBJ databases">
        <title>Oceanococcus atlanticus 22II-S10r2 Genome Sequencing.</title>
        <authorList>
            <person name="Lai Q."/>
            <person name="Li G."/>
            <person name="Shao Z."/>
        </authorList>
    </citation>
    <scope>NUCLEOTIDE SEQUENCE [LARGE SCALE GENOMIC DNA]</scope>
    <source>
        <strain evidence="3 4">22II-S10r2</strain>
    </source>
</reference>
<evidence type="ECO:0000313" key="3">
    <source>
        <dbReference type="EMBL" id="ORE87165.1"/>
    </source>
</evidence>
<dbReference type="InterPro" id="IPR029052">
    <property type="entry name" value="Metallo-depent_PP-like"/>
</dbReference>